<evidence type="ECO:0000256" key="2">
    <source>
        <dbReference type="ARBA" id="ARBA00023026"/>
    </source>
</evidence>
<keyword evidence="2" id="KW-0843">Virulence</keyword>
<dbReference type="SUPFAM" id="SSF54106">
    <property type="entry name" value="LysM domain"/>
    <property type="match status" value="2"/>
</dbReference>
<dbReference type="Gene3D" id="3.10.350.10">
    <property type="entry name" value="LysM domain"/>
    <property type="match status" value="2"/>
</dbReference>
<dbReference type="GeneID" id="72006118"/>
<dbReference type="InterPro" id="IPR052210">
    <property type="entry name" value="LysM1-like"/>
</dbReference>
<keyword evidence="7" id="KW-1185">Reference proteome</keyword>
<evidence type="ECO:0000256" key="3">
    <source>
        <dbReference type="SAM" id="MobiDB-lite"/>
    </source>
</evidence>
<proteinExistence type="predicted"/>
<evidence type="ECO:0000256" key="1">
    <source>
        <dbReference type="ARBA" id="ARBA00022669"/>
    </source>
</evidence>
<dbReference type="PANTHER" id="PTHR34997:SF1">
    <property type="entry name" value="PEPTIDOGLYCAN-BINDING LYSIN DOMAIN"/>
    <property type="match status" value="1"/>
</dbReference>
<dbReference type="EMBL" id="JADCUA010000044">
    <property type="protein sequence ID" value="KAH9829040.1"/>
    <property type="molecule type" value="Genomic_DNA"/>
</dbReference>
<feature type="domain" description="LysM" evidence="5">
    <location>
        <begin position="80"/>
        <end position="126"/>
    </location>
</feature>
<comment type="caution">
    <text evidence="6">The sequence shown here is derived from an EMBL/GenBank/DDBJ whole genome shotgun (WGS) entry which is preliminary data.</text>
</comment>
<dbReference type="SMART" id="SM00257">
    <property type="entry name" value="LysM"/>
    <property type="match status" value="2"/>
</dbReference>
<feature type="region of interest" description="Disordered" evidence="3">
    <location>
        <begin position="132"/>
        <end position="167"/>
    </location>
</feature>
<feature type="signal peptide" evidence="4">
    <location>
        <begin position="1"/>
        <end position="20"/>
    </location>
</feature>
<dbReference type="Pfam" id="PF01476">
    <property type="entry name" value="LysM"/>
    <property type="match status" value="2"/>
</dbReference>
<organism evidence="6 7">
    <name type="scientific">Rhodofomes roseus</name>
    <dbReference type="NCBI Taxonomy" id="34475"/>
    <lineage>
        <taxon>Eukaryota</taxon>
        <taxon>Fungi</taxon>
        <taxon>Dikarya</taxon>
        <taxon>Basidiomycota</taxon>
        <taxon>Agaricomycotina</taxon>
        <taxon>Agaricomycetes</taxon>
        <taxon>Polyporales</taxon>
        <taxon>Rhodofomes</taxon>
    </lineage>
</organism>
<dbReference type="PANTHER" id="PTHR34997">
    <property type="entry name" value="AM15"/>
    <property type="match status" value="1"/>
</dbReference>
<dbReference type="InterPro" id="IPR036779">
    <property type="entry name" value="LysM_dom_sf"/>
</dbReference>
<dbReference type="InterPro" id="IPR018392">
    <property type="entry name" value="LysM"/>
</dbReference>
<dbReference type="Proteomes" id="UP000814176">
    <property type="component" value="Unassembled WGS sequence"/>
</dbReference>
<feature type="chain" id="PRO_5046222768" description="LysM domain-containing protein" evidence="4">
    <location>
        <begin position="21"/>
        <end position="167"/>
    </location>
</feature>
<dbReference type="RefSeq" id="XP_047772572.1">
    <property type="nucleotide sequence ID" value="XM_047925386.1"/>
</dbReference>
<evidence type="ECO:0000313" key="7">
    <source>
        <dbReference type="Proteomes" id="UP000814176"/>
    </source>
</evidence>
<evidence type="ECO:0000256" key="4">
    <source>
        <dbReference type="SAM" id="SignalP"/>
    </source>
</evidence>
<evidence type="ECO:0000313" key="6">
    <source>
        <dbReference type="EMBL" id="KAH9829040.1"/>
    </source>
</evidence>
<reference evidence="6 7" key="1">
    <citation type="journal article" date="2021" name="Environ. Microbiol.">
        <title>Gene family expansions and transcriptome signatures uncover fungal adaptations to wood decay.</title>
        <authorList>
            <person name="Hage H."/>
            <person name="Miyauchi S."/>
            <person name="Viragh M."/>
            <person name="Drula E."/>
            <person name="Min B."/>
            <person name="Chaduli D."/>
            <person name="Navarro D."/>
            <person name="Favel A."/>
            <person name="Norest M."/>
            <person name="Lesage-Meessen L."/>
            <person name="Balint B."/>
            <person name="Merenyi Z."/>
            <person name="de Eugenio L."/>
            <person name="Morin E."/>
            <person name="Martinez A.T."/>
            <person name="Baldrian P."/>
            <person name="Stursova M."/>
            <person name="Martinez M.J."/>
            <person name="Novotny C."/>
            <person name="Magnuson J.K."/>
            <person name="Spatafora J.W."/>
            <person name="Maurice S."/>
            <person name="Pangilinan J."/>
            <person name="Andreopoulos W."/>
            <person name="LaButti K."/>
            <person name="Hundley H."/>
            <person name="Na H."/>
            <person name="Kuo A."/>
            <person name="Barry K."/>
            <person name="Lipzen A."/>
            <person name="Henrissat B."/>
            <person name="Riley R."/>
            <person name="Ahrendt S."/>
            <person name="Nagy L.G."/>
            <person name="Grigoriev I.V."/>
            <person name="Martin F."/>
            <person name="Rosso M.N."/>
        </authorList>
    </citation>
    <scope>NUCLEOTIDE SEQUENCE [LARGE SCALE GENOMIC DNA]</scope>
    <source>
        <strain evidence="6 7">CIRM-BRFM 1785</strain>
    </source>
</reference>
<evidence type="ECO:0000259" key="5">
    <source>
        <dbReference type="PROSITE" id="PS51782"/>
    </source>
</evidence>
<keyword evidence="1" id="KW-0147">Chitin-binding</keyword>
<dbReference type="PROSITE" id="PS51782">
    <property type="entry name" value="LYSM"/>
    <property type="match status" value="2"/>
</dbReference>
<name>A0ABQ8JXW8_9APHY</name>
<keyword evidence="4" id="KW-0732">Signal</keyword>
<dbReference type="CDD" id="cd00118">
    <property type="entry name" value="LysM"/>
    <property type="match status" value="2"/>
</dbReference>
<gene>
    <name evidence="6" type="ORF">C8Q71DRAFT_791922</name>
</gene>
<accession>A0ABQ8JXW8</accession>
<feature type="compositionally biased region" description="Acidic residues" evidence="3">
    <location>
        <begin position="153"/>
        <end position="167"/>
    </location>
</feature>
<protein>
    <recommendedName>
        <fullName evidence="5">LysM domain-containing protein</fullName>
    </recommendedName>
</protein>
<sequence>MFSRPVVLALALLAANAVSAQTCARNYTVVAGDICDSISAAQNVSTYQLADVNPGIDPRCDDLTPGETLCLGYVGSDCTTTHVVSADETCEGVAATYSMNTTLLLQGNPQVNADCQNLYTGEVLCVAPDGTASASSAAASPTASGTGALSTGDDGDDDDDIPFCDEL</sequence>
<feature type="compositionally biased region" description="Low complexity" evidence="3">
    <location>
        <begin position="132"/>
        <end position="152"/>
    </location>
</feature>
<feature type="domain" description="LysM" evidence="5">
    <location>
        <begin position="25"/>
        <end position="71"/>
    </location>
</feature>